<proteinExistence type="predicted"/>
<keyword evidence="2" id="KW-1185">Reference proteome</keyword>
<organism evidence="1 2">
    <name type="scientific">Dyadobacter soli</name>
    <dbReference type="NCBI Taxonomy" id="659014"/>
    <lineage>
        <taxon>Bacteria</taxon>
        <taxon>Pseudomonadati</taxon>
        <taxon>Bacteroidota</taxon>
        <taxon>Cytophagia</taxon>
        <taxon>Cytophagales</taxon>
        <taxon>Spirosomataceae</taxon>
        <taxon>Dyadobacter</taxon>
    </lineage>
</organism>
<dbReference type="EMBL" id="FNAN01000011">
    <property type="protein sequence ID" value="SDF61741.1"/>
    <property type="molecule type" value="Genomic_DNA"/>
</dbReference>
<reference evidence="2" key="1">
    <citation type="submission" date="2016-10" db="EMBL/GenBank/DDBJ databases">
        <authorList>
            <person name="Varghese N."/>
            <person name="Submissions S."/>
        </authorList>
    </citation>
    <scope>NUCLEOTIDE SEQUENCE [LARGE SCALE GENOMIC DNA]</scope>
    <source>
        <strain evidence="2">DSM 25329</strain>
    </source>
</reference>
<dbReference type="OrthoDB" id="636834at2"/>
<dbReference type="RefSeq" id="WP_090153673.1">
    <property type="nucleotide sequence ID" value="NZ_FNAN01000011.1"/>
</dbReference>
<evidence type="ECO:0000313" key="1">
    <source>
        <dbReference type="EMBL" id="SDF61741.1"/>
    </source>
</evidence>
<dbReference type="Proteomes" id="UP000198748">
    <property type="component" value="Unassembled WGS sequence"/>
</dbReference>
<dbReference type="STRING" id="659014.SAMN04487996_111288"/>
<sequence>MLEQNYSLEWLDFIINVTLNIAKTEIDTLSDKQLQTIVAKADEEKERHVKFLKQQGFQLDSRRKMQLLVGQYHASLVMLLDQAYENASRISPTHQRLQTALESISGCLDELLGFVEDRFSDFLSLDERVPASYLAQIKKELSDRLEALRLELFVRIDNRSLTDIIVQSLHHFIYDSEKRPISFREVFYKKELVSSLEKISSETDETRLHQAIIEQLVYLNFNSRGFMNYFTQKLAQRINAYGPVHEKMTQLLLSYKEFNQMHRKAGVKLSPQHADLKKVLGNWFAQEITYLEKKHQWDVLPLQNQQPSKEKPEPFKVMCFLSVDQLGLILRALDALRIVKSKSLNSFIQSVAPYLSTPRKEEISYESLRNKAYTFEAGDKEVVIGTLERMITWIRES</sequence>
<gene>
    <name evidence="1" type="ORF">SAMN04487996_111288</name>
</gene>
<dbReference type="AlphaFoldDB" id="A0A1G7MJ46"/>
<name>A0A1G7MJ46_9BACT</name>
<evidence type="ECO:0000313" key="2">
    <source>
        <dbReference type="Proteomes" id="UP000198748"/>
    </source>
</evidence>
<protein>
    <submittedName>
        <fullName evidence="1">Uncharacterized protein</fullName>
    </submittedName>
</protein>
<accession>A0A1G7MJ46</accession>